<accession>A0A3N0IYD9</accession>
<reference evidence="4" key="3">
    <citation type="journal article" date="2019" name="Microbiol. Resour. Announc.">
        <title>Draft Genome Sequences of Type Strains of Gordonibacter faecihominis, Paraeggerthella hongkongensis, Parvibacter caecicola,Slackia equolifaciens, Slackia faecicanis, and Slackia isoflavoniconvertens.</title>
        <authorList>
            <person name="Danylec N."/>
            <person name="Stoll D.A."/>
            <person name="Dotsch A."/>
            <person name="Huch M."/>
        </authorList>
    </citation>
    <scope>NUCLEOTIDE SEQUENCE</scope>
    <source>
        <strain evidence="4">DSM 16107</strain>
    </source>
</reference>
<protein>
    <submittedName>
        <fullName evidence="4">Uncharacterized protein</fullName>
    </submittedName>
</protein>
<keyword evidence="1" id="KW-0175">Coiled coil</keyword>
<evidence type="ECO:0000256" key="2">
    <source>
        <dbReference type="SAM" id="MobiDB-lite"/>
    </source>
</evidence>
<evidence type="ECO:0000313" key="4">
    <source>
        <dbReference type="EMBL" id="RNM41965.1"/>
    </source>
</evidence>
<evidence type="ECO:0000256" key="1">
    <source>
        <dbReference type="SAM" id="Coils"/>
    </source>
</evidence>
<name>A0A3N0IYD9_9ACTN</name>
<dbReference type="RefSeq" id="WP_114547556.1">
    <property type="nucleotide sequence ID" value="NZ_PPTT01000034.1"/>
</dbReference>
<dbReference type="EMBL" id="PPTT01000034">
    <property type="protein sequence ID" value="RDB65974.1"/>
    <property type="molecule type" value="Genomic_DNA"/>
</dbReference>
<organism evidence="4 6">
    <name type="scientific">Eggerthella sinensis</name>
    <dbReference type="NCBI Taxonomy" id="242230"/>
    <lineage>
        <taxon>Bacteria</taxon>
        <taxon>Bacillati</taxon>
        <taxon>Actinomycetota</taxon>
        <taxon>Coriobacteriia</taxon>
        <taxon>Eggerthellales</taxon>
        <taxon>Eggerthellaceae</taxon>
        <taxon>Eggerthella</taxon>
    </lineage>
</organism>
<evidence type="ECO:0000313" key="5">
    <source>
        <dbReference type="Proteomes" id="UP000253817"/>
    </source>
</evidence>
<dbReference type="OrthoDB" id="7177610at2"/>
<reference evidence="6" key="2">
    <citation type="submission" date="2018-05" db="EMBL/GenBank/DDBJ databases">
        <title>Genome Sequencing of selected type strains of the family Eggerthellaceae.</title>
        <authorList>
            <person name="Danylec N."/>
            <person name="Stoll D.A."/>
            <person name="Doetsch A."/>
            <person name="Huch M."/>
        </authorList>
    </citation>
    <scope>NUCLEOTIDE SEQUENCE [LARGE SCALE GENOMIC DNA]</scope>
    <source>
        <strain evidence="6">DSM 16107</strain>
    </source>
</reference>
<keyword evidence="5" id="KW-1185">Reference proteome</keyword>
<dbReference type="Gene3D" id="3.40.10.10">
    <property type="entry name" value="DNA Methylphosphotriester Repair Domain"/>
    <property type="match status" value="1"/>
</dbReference>
<dbReference type="EMBL" id="QICC01000022">
    <property type="protein sequence ID" value="RNM41965.1"/>
    <property type="molecule type" value="Genomic_DNA"/>
</dbReference>
<dbReference type="Proteomes" id="UP000253817">
    <property type="component" value="Unassembled WGS sequence"/>
</dbReference>
<dbReference type="SUPFAM" id="SSF57884">
    <property type="entry name" value="Ada DNA repair protein, N-terminal domain (N-Ada 10)"/>
    <property type="match status" value="1"/>
</dbReference>
<proteinExistence type="predicted"/>
<evidence type="ECO:0000313" key="3">
    <source>
        <dbReference type="EMBL" id="RDB65974.1"/>
    </source>
</evidence>
<dbReference type="Proteomes" id="UP000270112">
    <property type="component" value="Unassembled WGS sequence"/>
</dbReference>
<reference evidence="3 5" key="1">
    <citation type="journal article" date="2018" name="Elife">
        <title>Discovery and characterization of a prevalent human gut bacterial enzyme sufficient for the inactivation of a family of plant toxins.</title>
        <authorList>
            <person name="Koppel N."/>
            <person name="Bisanz J.E."/>
            <person name="Pandelia M.E."/>
            <person name="Turnbaugh P.J."/>
            <person name="Balskus E.P."/>
        </authorList>
    </citation>
    <scope>NUCLEOTIDE SEQUENCE [LARGE SCALE GENOMIC DNA]</scope>
    <source>
        <strain evidence="3 5">DSM 16107</strain>
    </source>
</reference>
<feature type="coiled-coil region" evidence="1">
    <location>
        <begin position="136"/>
        <end position="184"/>
    </location>
</feature>
<feature type="region of interest" description="Disordered" evidence="2">
    <location>
        <begin position="14"/>
        <end position="36"/>
    </location>
</feature>
<dbReference type="AlphaFoldDB" id="A0A3N0IYD9"/>
<comment type="caution">
    <text evidence="4">The sequence shown here is derived from an EMBL/GenBank/DDBJ whole genome shotgun (WGS) entry which is preliminary data.</text>
</comment>
<dbReference type="InterPro" id="IPR035451">
    <property type="entry name" value="Ada-like_dom_sf"/>
</dbReference>
<evidence type="ECO:0000313" key="6">
    <source>
        <dbReference type="Proteomes" id="UP000270112"/>
    </source>
</evidence>
<gene>
    <name evidence="3" type="ORF">C1876_15125</name>
    <name evidence="4" type="ORF">DMP09_07125</name>
</gene>
<sequence>MGALLGVTLLAGCASSDPGEQPASDAASAQQEPAAEIEQHELSFVVDAEGSDLPASVGILVTGTQGDGVKVDDRYEAALGKTYATAYPEGSYAFDVDSASLKLGDEIFAAVHVAYAFDGSADHTVHIKLVRDAEAMAEAQAAKEQAAAAAAAAAEEEAAAAAAAAEEEAAAAVAEQEAAAAAAAASAGGGGGDTVYITKTGEKFHRDGCRYLKKSQIAISRSDAVAQGYDACSVCNP</sequence>